<sequence>SHNGSSHNSPYSNHSELSFTGEPESFGLFEDEPAGGITVLDYDPSEYDATHSSLLMFNDNGEYLPGAYDHSQISSVPVAQGPDPRTAPYDYSSPSSNNSGEDNNNNNTHRSRASSISSNPHISPSPRMDVAQSFENMTFHSPNWGTDPLPRD</sequence>
<evidence type="ECO:0000313" key="3">
    <source>
        <dbReference type="Proteomes" id="UP001215598"/>
    </source>
</evidence>
<name>A0AAD7IL82_9AGAR</name>
<feature type="compositionally biased region" description="Polar residues" evidence="1">
    <location>
        <begin position="133"/>
        <end position="144"/>
    </location>
</feature>
<feature type="region of interest" description="Disordered" evidence="1">
    <location>
        <begin position="74"/>
        <end position="152"/>
    </location>
</feature>
<organism evidence="2 3">
    <name type="scientific">Mycena metata</name>
    <dbReference type="NCBI Taxonomy" id="1033252"/>
    <lineage>
        <taxon>Eukaryota</taxon>
        <taxon>Fungi</taxon>
        <taxon>Dikarya</taxon>
        <taxon>Basidiomycota</taxon>
        <taxon>Agaricomycotina</taxon>
        <taxon>Agaricomycetes</taxon>
        <taxon>Agaricomycetidae</taxon>
        <taxon>Agaricales</taxon>
        <taxon>Marasmiineae</taxon>
        <taxon>Mycenaceae</taxon>
        <taxon>Mycena</taxon>
    </lineage>
</organism>
<dbReference type="EMBL" id="JARKIB010000082">
    <property type="protein sequence ID" value="KAJ7745706.1"/>
    <property type="molecule type" value="Genomic_DNA"/>
</dbReference>
<feature type="compositionally biased region" description="Low complexity" evidence="1">
    <location>
        <begin position="92"/>
        <end position="127"/>
    </location>
</feature>
<comment type="caution">
    <text evidence="2">The sequence shown here is derived from an EMBL/GenBank/DDBJ whole genome shotgun (WGS) entry which is preliminary data.</text>
</comment>
<dbReference type="AlphaFoldDB" id="A0AAD7IL82"/>
<gene>
    <name evidence="2" type="ORF">B0H16DRAFT_1321719</name>
</gene>
<feature type="region of interest" description="Disordered" evidence="1">
    <location>
        <begin position="1"/>
        <end position="44"/>
    </location>
</feature>
<protein>
    <submittedName>
        <fullName evidence="2">Uncharacterized protein</fullName>
    </submittedName>
</protein>
<feature type="compositionally biased region" description="Polar residues" evidence="1">
    <location>
        <begin position="1"/>
        <end position="18"/>
    </location>
</feature>
<feature type="non-terminal residue" evidence="2">
    <location>
        <position position="1"/>
    </location>
</feature>
<dbReference type="Proteomes" id="UP001215598">
    <property type="component" value="Unassembled WGS sequence"/>
</dbReference>
<evidence type="ECO:0000313" key="2">
    <source>
        <dbReference type="EMBL" id="KAJ7745706.1"/>
    </source>
</evidence>
<reference evidence="2" key="1">
    <citation type="submission" date="2023-03" db="EMBL/GenBank/DDBJ databases">
        <title>Massive genome expansion in bonnet fungi (Mycena s.s.) driven by repeated elements and novel gene families across ecological guilds.</title>
        <authorList>
            <consortium name="Lawrence Berkeley National Laboratory"/>
            <person name="Harder C.B."/>
            <person name="Miyauchi S."/>
            <person name="Viragh M."/>
            <person name="Kuo A."/>
            <person name="Thoen E."/>
            <person name="Andreopoulos B."/>
            <person name="Lu D."/>
            <person name="Skrede I."/>
            <person name="Drula E."/>
            <person name="Henrissat B."/>
            <person name="Morin E."/>
            <person name="Kohler A."/>
            <person name="Barry K."/>
            <person name="LaButti K."/>
            <person name="Morin E."/>
            <person name="Salamov A."/>
            <person name="Lipzen A."/>
            <person name="Mereny Z."/>
            <person name="Hegedus B."/>
            <person name="Baldrian P."/>
            <person name="Stursova M."/>
            <person name="Weitz H."/>
            <person name="Taylor A."/>
            <person name="Grigoriev I.V."/>
            <person name="Nagy L.G."/>
            <person name="Martin F."/>
            <person name="Kauserud H."/>
        </authorList>
    </citation>
    <scope>NUCLEOTIDE SEQUENCE</scope>
    <source>
        <strain evidence="2">CBHHK182m</strain>
    </source>
</reference>
<keyword evidence="3" id="KW-1185">Reference proteome</keyword>
<accession>A0AAD7IL82</accession>
<evidence type="ECO:0000256" key="1">
    <source>
        <dbReference type="SAM" id="MobiDB-lite"/>
    </source>
</evidence>
<proteinExistence type="predicted"/>